<keyword evidence="1" id="KW-0732">Signal</keyword>
<protein>
    <submittedName>
        <fullName evidence="2">Carboxypeptidase inhibitor</fullName>
    </submittedName>
</protein>
<proteinExistence type="predicted"/>
<dbReference type="EMBL" id="GEDV01006514">
    <property type="protein sequence ID" value="JAP82043.1"/>
    <property type="molecule type" value="Transcribed_RNA"/>
</dbReference>
<feature type="signal peptide" evidence="1">
    <location>
        <begin position="1"/>
        <end position="18"/>
    </location>
</feature>
<dbReference type="AlphaFoldDB" id="A0A131YS14"/>
<sequence>MYLASLIFGVCIASSALARFAPKRPRCIGSFGCVPVTRCPTRYMAPIRSGCQGTSTCCNLRKRDTCPMVGGTCQNRCDFENIQARCPGRTRCCIYLDR</sequence>
<feature type="chain" id="PRO_5007285847" evidence="1">
    <location>
        <begin position="19"/>
        <end position="98"/>
    </location>
</feature>
<evidence type="ECO:0000256" key="1">
    <source>
        <dbReference type="SAM" id="SignalP"/>
    </source>
</evidence>
<reference evidence="2" key="1">
    <citation type="journal article" date="2016" name="Ticks Tick Borne Dis.">
        <title>De novo assembly and annotation of the salivary gland transcriptome of Rhipicephalus appendiculatus male and female ticks during blood feeding.</title>
        <authorList>
            <person name="de Castro M.H."/>
            <person name="de Klerk D."/>
            <person name="Pienaar R."/>
            <person name="Latif A.A."/>
            <person name="Rees D.J."/>
            <person name="Mans B.J."/>
        </authorList>
    </citation>
    <scope>NUCLEOTIDE SEQUENCE</scope>
    <source>
        <tissue evidence="2">Salivary glands</tissue>
    </source>
</reference>
<evidence type="ECO:0000313" key="2">
    <source>
        <dbReference type="EMBL" id="JAP82043.1"/>
    </source>
</evidence>
<name>A0A131YS14_RHIAP</name>
<organism evidence="2">
    <name type="scientific">Rhipicephalus appendiculatus</name>
    <name type="common">Brown ear tick</name>
    <dbReference type="NCBI Taxonomy" id="34631"/>
    <lineage>
        <taxon>Eukaryota</taxon>
        <taxon>Metazoa</taxon>
        <taxon>Ecdysozoa</taxon>
        <taxon>Arthropoda</taxon>
        <taxon>Chelicerata</taxon>
        <taxon>Arachnida</taxon>
        <taxon>Acari</taxon>
        <taxon>Parasitiformes</taxon>
        <taxon>Ixodida</taxon>
        <taxon>Ixodoidea</taxon>
        <taxon>Ixodidae</taxon>
        <taxon>Rhipicephalinae</taxon>
        <taxon>Rhipicephalus</taxon>
        <taxon>Rhipicephalus</taxon>
    </lineage>
</organism>
<accession>A0A131YS14</accession>